<evidence type="ECO:0000313" key="2">
    <source>
        <dbReference type="EMBL" id="EHP42906.1"/>
    </source>
</evidence>
<keyword evidence="1" id="KW-0812">Transmembrane</keyword>
<feature type="transmembrane region" description="Helical" evidence="1">
    <location>
        <begin position="20"/>
        <end position="39"/>
    </location>
</feature>
<dbReference type="EMBL" id="AHJE01000026">
    <property type="protein sequence ID" value="EHP42906.1"/>
    <property type="molecule type" value="Genomic_DNA"/>
</dbReference>
<keyword evidence="1" id="KW-0472">Membrane</keyword>
<accession>H1S3K5</accession>
<evidence type="ECO:0000256" key="1">
    <source>
        <dbReference type="SAM" id="Phobius"/>
    </source>
</evidence>
<dbReference type="RefSeq" id="WP_006157992.1">
    <property type="nucleotide sequence ID" value="NZ_AHJE01000026.1"/>
</dbReference>
<dbReference type="Proteomes" id="UP000005808">
    <property type="component" value="Unassembled WGS sequence"/>
</dbReference>
<evidence type="ECO:0008006" key="4">
    <source>
        <dbReference type="Google" id="ProtNLM"/>
    </source>
</evidence>
<comment type="caution">
    <text evidence="2">The sequence shown here is derived from an EMBL/GenBank/DDBJ whole genome shotgun (WGS) entry which is preliminary data.</text>
</comment>
<sequence length="176" mass="19452">MMPLLKIDFIRRPATLAPTGVVVLVLAGLMLLLSARTLWHAYQDNDRARTQFEIAAREETSSKHLPKAAPTPAARLAEKQGEAILRELTVPWQSLLSIVEDYPARDIALIGIDQSPAQSQIRITAEAKDADAMIAYLKYLQGSVLLHEAVLSGHLIETNIPGTPVRFQIVAVWRKP</sequence>
<keyword evidence="1" id="KW-1133">Transmembrane helix</keyword>
<protein>
    <recommendedName>
        <fullName evidence="4">Transmembrane protein</fullName>
    </recommendedName>
</protein>
<proteinExistence type="predicted"/>
<dbReference type="PATRIC" id="fig|1127483.3.peg.2340"/>
<evidence type="ECO:0000313" key="3">
    <source>
        <dbReference type="Proteomes" id="UP000005808"/>
    </source>
</evidence>
<dbReference type="AlphaFoldDB" id="H1S3K5"/>
<name>H1S3K5_9BURK</name>
<reference evidence="2 3" key="1">
    <citation type="journal article" date="2012" name="J. Bacteriol.">
        <title>De Novo Genome Project of Cupriavidus basilensis OR16.</title>
        <authorList>
            <person name="Cserhati M."/>
            <person name="Kriszt B."/>
            <person name="Szoboszlay S."/>
            <person name="Toth A."/>
            <person name="Szabo I."/>
            <person name="Tancsics A."/>
            <person name="Nagy I."/>
            <person name="Horvath B."/>
            <person name="Nagy I."/>
            <person name="Kukolya J."/>
        </authorList>
    </citation>
    <scope>NUCLEOTIDE SEQUENCE [LARGE SCALE GENOMIC DNA]</scope>
    <source>
        <strain evidence="2 3">OR16</strain>
    </source>
</reference>
<organism evidence="2 3">
    <name type="scientific">Cupriavidus basilensis OR16</name>
    <dbReference type="NCBI Taxonomy" id="1127483"/>
    <lineage>
        <taxon>Bacteria</taxon>
        <taxon>Pseudomonadati</taxon>
        <taxon>Pseudomonadota</taxon>
        <taxon>Betaproteobacteria</taxon>
        <taxon>Burkholderiales</taxon>
        <taxon>Burkholderiaceae</taxon>
        <taxon>Cupriavidus</taxon>
    </lineage>
</organism>
<dbReference type="OrthoDB" id="8703192at2"/>
<gene>
    <name evidence="2" type="ORF">OR16_11658</name>
</gene>